<evidence type="ECO:0000313" key="1">
    <source>
        <dbReference type="EMBL" id="KAG2399565.1"/>
    </source>
</evidence>
<dbReference type="EMBL" id="JABFOF010000004">
    <property type="protein sequence ID" value="KAG2399565.1"/>
    <property type="molecule type" value="Genomic_DNA"/>
</dbReference>
<dbReference type="Gene3D" id="3.80.10.10">
    <property type="entry name" value="Ribonuclease Inhibitor"/>
    <property type="match status" value="1"/>
</dbReference>
<dbReference type="PANTHER" id="PTHR13318:SF92">
    <property type="entry name" value="F-BOX_LRR-REPEAT PROTEIN 8-RELATED"/>
    <property type="match status" value="1"/>
</dbReference>
<dbReference type="SUPFAM" id="SSF52047">
    <property type="entry name" value="RNI-like"/>
    <property type="match status" value="1"/>
</dbReference>
<comment type="caution">
    <text evidence="1">The sequence shown here is derived from an EMBL/GenBank/DDBJ whole genome shotgun (WGS) entry which is preliminary data.</text>
</comment>
<dbReference type="InterPro" id="IPR032675">
    <property type="entry name" value="LRR_dom_sf"/>
</dbReference>
<accession>A0A8T0KNU2</accession>
<name>A0A8T0KNU2_PHAAN</name>
<gene>
    <name evidence="1" type="ORF">HKW66_Vig0105820</name>
</gene>
<protein>
    <submittedName>
        <fullName evidence="1">F-box protein</fullName>
    </submittedName>
</protein>
<dbReference type="GO" id="GO:0031146">
    <property type="term" value="P:SCF-dependent proteasomal ubiquitin-dependent protein catabolic process"/>
    <property type="evidence" value="ECO:0007669"/>
    <property type="project" value="TreeGrafter"/>
</dbReference>
<sequence>MLASNCQNLERLALCGSDSVGDPEISCIAAKCVALKTRCIKGCPVSDEGMEALANGCANGEDEYDLQCSRIGRVAKDEIRDWSFLDLKVVDSCGWRKGMHKSGSRDGCQRGTLCVSSLDFSLQGKLRFGFAMVEVVQSVHQWKITVVVAFVEGEGHDRLRSVKGLPLRVGIG</sequence>
<evidence type="ECO:0000313" key="2">
    <source>
        <dbReference type="Proteomes" id="UP000743370"/>
    </source>
</evidence>
<reference evidence="1 2" key="1">
    <citation type="submission" date="2020-05" db="EMBL/GenBank/DDBJ databases">
        <title>Vigna angularis (adzuki bean) Var. LongXiaoDou No. 4 denovo assembly.</title>
        <authorList>
            <person name="Xiang H."/>
        </authorList>
    </citation>
    <scope>NUCLEOTIDE SEQUENCE [LARGE SCALE GENOMIC DNA]</scope>
    <source>
        <tissue evidence="1">Leaf</tissue>
    </source>
</reference>
<dbReference type="PANTHER" id="PTHR13318">
    <property type="entry name" value="PARTNER OF PAIRED, ISOFORM B-RELATED"/>
    <property type="match status" value="1"/>
</dbReference>
<organism evidence="1 2">
    <name type="scientific">Phaseolus angularis</name>
    <name type="common">Azuki bean</name>
    <name type="synonym">Vigna angularis</name>
    <dbReference type="NCBI Taxonomy" id="3914"/>
    <lineage>
        <taxon>Eukaryota</taxon>
        <taxon>Viridiplantae</taxon>
        <taxon>Streptophyta</taxon>
        <taxon>Embryophyta</taxon>
        <taxon>Tracheophyta</taxon>
        <taxon>Spermatophyta</taxon>
        <taxon>Magnoliopsida</taxon>
        <taxon>eudicotyledons</taxon>
        <taxon>Gunneridae</taxon>
        <taxon>Pentapetalae</taxon>
        <taxon>rosids</taxon>
        <taxon>fabids</taxon>
        <taxon>Fabales</taxon>
        <taxon>Fabaceae</taxon>
        <taxon>Papilionoideae</taxon>
        <taxon>50 kb inversion clade</taxon>
        <taxon>NPAAA clade</taxon>
        <taxon>indigoferoid/millettioid clade</taxon>
        <taxon>Phaseoleae</taxon>
        <taxon>Vigna</taxon>
    </lineage>
</organism>
<proteinExistence type="predicted"/>
<dbReference type="AlphaFoldDB" id="A0A8T0KNU2"/>
<dbReference type="GO" id="GO:0019005">
    <property type="term" value="C:SCF ubiquitin ligase complex"/>
    <property type="evidence" value="ECO:0007669"/>
    <property type="project" value="TreeGrafter"/>
</dbReference>
<dbReference type="Proteomes" id="UP000743370">
    <property type="component" value="Unassembled WGS sequence"/>
</dbReference>